<keyword evidence="1" id="KW-0472">Membrane</keyword>
<keyword evidence="1" id="KW-1133">Transmembrane helix</keyword>
<dbReference type="AlphaFoldDB" id="A0A839QSP2"/>
<feature type="transmembrane region" description="Helical" evidence="1">
    <location>
        <begin position="26"/>
        <end position="44"/>
    </location>
</feature>
<comment type="caution">
    <text evidence="2">The sequence shown here is derived from an EMBL/GenBank/DDBJ whole genome shotgun (WGS) entry which is preliminary data.</text>
</comment>
<dbReference type="RefSeq" id="WP_183510373.1">
    <property type="nucleotide sequence ID" value="NZ_BAABGK010000113.1"/>
</dbReference>
<dbReference type="PANTHER" id="PTHR38442:SF1">
    <property type="entry name" value="INNER MEMBRANE PROTEIN"/>
    <property type="match status" value="1"/>
</dbReference>
<dbReference type="GO" id="GO:0005886">
    <property type="term" value="C:plasma membrane"/>
    <property type="evidence" value="ECO:0007669"/>
    <property type="project" value="TreeGrafter"/>
</dbReference>
<keyword evidence="1" id="KW-0812">Transmembrane</keyword>
<gene>
    <name evidence="2" type="ORF">E9229_001252</name>
</gene>
<dbReference type="PANTHER" id="PTHR38442">
    <property type="entry name" value="INNER MEMBRANE PROTEIN-RELATED"/>
    <property type="match status" value="1"/>
</dbReference>
<evidence type="ECO:0000313" key="2">
    <source>
        <dbReference type="EMBL" id="MBB2995061.1"/>
    </source>
</evidence>
<dbReference type="EMBL" id="JACHVS010000001">
    <property type="protein sequence ID" value="MBB2995061.1"/>
    <property type="molecule type" value="Genomic_DNA"/>
</dbReference>
<dbReference type="Proteomes" id="UP000523000">
    <property type="component" value="Unassembled WGS sequence"/>
</dbReference>
<reference evidence="2 3" key="1">
    <citation type="submission" date="2020-08" db="EMBL/GenBank/DDBJ databases">
        <title>Sequencing the genomes of 1000 actinobacteria strains.</title>
        <authorList>
            <person name="Klenk H.-P."/>
        </authorList>
    </citation>
    <scope>NUCLEOTIDE SEQUENCE [LARGE SCALE GENOMIC DNA]</scope>
    <source>
        <strain evidence="2 3">DSM 22826</strain>
    </source>
</reference>
<organism evidence="2 3">
    <name type="scientific">Paeniglutamicibacter cryotolerans</name>
    <dbReference type="NCBI Taxonomy" id="670079"/>
    <lineage>
        <taxon>Bacteria</taxon>
        <taxon>Bacillati</taxon>
        <taxon>Actinomycetota</taxon>
        <taxon>Actinomycetes</taxon>
        <taxon>Micrococcales</taxon>
        <taxon>Micrococcaceae</taxon>
        <taxon>Paeniglutamicibacter</taxon>
    </lineage>
</organism>
<evidence type="ECO:0000256" key="1">
    <source>
        <dbReference type="SAM" id="Phobius"/>
    </source>
</evidence>
<sequence>MSDLSPVAAPLTDLDRALALRRMKRLATSLLVMMAVVFAVAFALQERYPWLQYVRAAAEGGMVGALADWFAVTALFKHPMGLKIPHTAIIPRKKDQIGESLGEFVQENFLSEEVVSEKLRQLHFAATVGTWLRKPASAERVAKEASVAIGAILEVLDDEDVLRLIESLAKKHMLAPEWSSTLGRIVQRLVADGHHRPLVDLLVERAQEWVGSNRSTVVGLVATHSPSWIPNMVDQLLGEKIHRELLKLTAAVRANPNHPLRLSIDAWLADFATDMQGSPEMIAKVEELKHSLLGDPQLRELAATSWSSIKQALIDAVSHPESELRRSFVRGLIDLGNRLRTDAALSAKVDGWVVGAAGYLLATYGGEIAMLIKDTVARWDGNETSQKIELQVGRDLQFIRINGTVVGSLAGLLIFTVANALLG</sequence>
<dbReference type="InterPro" id="IPR007383">
    <property type="entry name" value="DUF445"/>
</dbReference>
<keyword evidence="3" id="KW-1185">Reference proteome</keyword>
<name>A0A839QSP2_9MICC</name>
<dbReference type="Pfam" id="PF04286">
    <property type="entry name" value="DUF445"/>
    <property type="match status" value="1"/>
</dbReference>
<protein>
    <submittedName>
        <fullName evidence="2">Uncharacterized membrane-anchored protein YjiN (DUF445 family)</fullName>
    </submittedName>
</protein>
<evidence type="ECO:0000313" key="3">
    <source>
        <dbReference type="Proteomes" id="UP000523000"/>
    </source>
</evidence>
<proteinExistence type="predicted"/>
<accession>A0A839QSP2</accession>